<gene>
    <name evidence="1" type="ordered locus">BN4_12320</name>
</gene>
<dbReference type="STRING" id="1322246.BN4_12320"/>
<evidence type="ECO:0000313" key="1">
    <source>
        <dbReference type="EMBL" id="CCH49555.1"/>
    </source>
</evidence>
<dbReference type="HOGENOM" id="CLU_3152067_0_0_7"/>
<dbReference type="Proteomes" id="UP000011724">
    <property type="component" value="Chromosome"/>
</dbReference>
<reference evidence="1 2" key="1">
    <citation type="journal article" date="2013" name="PLoS ONE">
        <title>The first genomic and proteomic characterization of a deep-sea sulfate reducer: insights into the piezophilic lifestyle of Desulfovibrio piezophilus.</title>
        <authorList>
            <person name="Pradel N."/>
            <person name="Ji B."/>
            <person name="Gimenez G."/>
            <person name="Talla E."/>
            <person name="Lenoble P."/>
            <person name="Garel M."/>
            <person name="Tamburini C."/>
            <person name="Fourquet P."/>
            <person name="Lebrun R."/>
            <person name="Bertin P."/>
            <person name="Denis Y."/>
            <person name="Pophillat M."/>
            <person name="Barbe V."/>
            <person name="Ollivier B."/>
            <person name="Dolla A."/>
        </authorList>
    </citation>
    <scope>NUCLEOTIDE SEQUENCE [LARGE SCALE GENOMIC DNA]</scope>
    <source>
        <strain evidence="2">DSM 10523 / SB164P1</strain>
    </source>
</reference>
<proteinExistence type="predicted"/>
<sequence>MIFVVFLSHKSSFDRDWHFIYPYNRELHFNELPGDSCSNFETTAQNSH</sequence>
<evidence type="ECO:0000313" key="2">
    <source>
        <dbReference type="Proteomes" id="UP000011724"/>
    </source>
</evidence>
<keyword evidence="2" id="KW-1185">Reference proteome</keyword>
<dbReference type="KEGG" id="dpi:BN4_12320"/>
<dbReference type="EMBL" id="FO203427">
    <property type="protein sequence ID" value="CCH49555.1"/>
    <property type="molecule type" value="Genomic_DNA"/>
</dbReference>
<dbReference type="AlphaFoldDB" id="M1WMG3"/>
<organism evidence="1 2">
    <name type="scientific">Pseudodesulfovibrio piezophilus (strain DSM 21447 / JCM 15486 / C1TLV30)</name>
    <name type="common">Desulfovibrio piezophilus</name>
    <dbReference type="NCBI Taxonomy" id="1322246"/>
    <lineage>
        <taxon>Bacteria</taxon>
        <taxon>Pseudomonadati</taxon>
        <taxon>Thermodesulfobacteriota</taxon>
        <taxon>Desulfovibrionia</taxon>
        <taxon>Desulfovibrionales</taxon>
        <taxon>Desulfovibrionaceae</taxon>
    </lineage>
</organism>
<protein>
    <submittedName>
        <fullName evidence="1">Uncharacterized protein</fullName>
    </submittedName>
</protein>
<accession>M1WMG3</accession>
<name>M1WMG3_PSEP2</name>
<reference evidence="2" key="2">
    <citation type="journal article" date="2013" name="Stand. Genomic Sci.">
        <title>Complete genome sequence of Desulfocapsa sulfexigens, a marine deltaproteobacterium specialized in disproportionating inorganic sulfur compounds.</title>
        <authorList>
            <person name="Finster K.W."/>
            <person name="Kjeldsen K.U."/>
            <person name="Kube M."/>
            <person name="Reinhardt R."/>
            <person name="Mussmann M."/>
            <person name="Amann R."/>
            <person name="Schreiber L."/>
        </authorList>
    </citation>
    <scope>NUCLEOTIDE SEQUENCE [LARGE SCALE GENOMIC DNA]</scope>
    <source>
        <strain evidence="2">DSM 10523 / SB164P1</strain>
    </source>
</reference>